<proteinExistence type="predicted"/>
<dbReference type="GeneID" id="64671186"/>
<evidence type="ECO:0000313" key="2">
    <source>
        <dbReference type="Proteomes" id="UP001195769"/>
    </source>
</evidence>
<evidence type="ECO:0000313" key="1">
    <source>
        <dbReference type="EMBL" id="KAG1901627.1"/>
    </source>
</evidence>
<dbReference type="Proteomes" id="UP001195769">
    <property type="component" value="Unassembled WGS sequence"/>
</dbReference>
<protein>
    <submittedName>
        <fullName evidence="1">Uncharacterized protein</fullName>
    </submittedName>
</protein>
<reference evidence="1" key="1">
    <citation type="journal article" date="2020" name="New Phytol.">
        <title>Comparative genomics reveals dynamic genome evolution in host specialist ectomycorrhizal fungi.</title>
        <authorList>
            <person name="Lofgren L.A."/>
            <person name="Nguyen N.H."/>
            <person name="Vilgalys R."/>
            <person name="Ruytinx J."/>
            <person name="Liao H.L."/>
            <person name="Branco S."/>
            <person name="Kuo A."/>
            <person name="LaButti K."/>
            <person name="Lipzen A."/>
            <person name="Andreopoulos W."/>
            <person name="Pangilinan J."/>
            <person name="Riley R."/>
            <person name="Hundley H."/>
            <person name="Na H."/>
            <person name="Barry K."/>
            <person name="Grigoriev I.V."/>
            <person name="Stajich J.E."/>
            <person name="Kennedy P.G."/>
        </authorList>
    </citation>
    <scope>NUCLEOTIDE SEQUENCE</scope>
    <source>
        <strain evidence="1">FC203</strain>
    </source>
</reference>
<sequence length="683" mass="77131">MGPSRTHRSKYNFSEETLTGQLLCPHCSKKFKTQGFKKHETSCKKQKDTKVEQAEFAIQYARDQKRARQQAHTDMGMITPPSAGPSRSVAGIQNAPPAIRDHSPLADPVLPADNLDAGDFEAYNGNYNGNLEGAGSLANSQQHSVEPQSAIPPQPMEFKTMYHPSAGREPLLQTFEEFGVNSHPEEELPVDEEPWCPFCSRGDFEFAEIALNAALNKSQIDALLVLIGRISRGESQVTFSNDNELRKAWEHAAAQVTPFVKHNITVPYKKEHRVYKTHVLPLWDWALDLLANPLLAPHFVWDAQQVFKHNGREFEHFYNEPWTGDQWWDVQASSTNQSRLPSDIKAAPFCFILYADKTRLLSHGTVKGYPVMVCCANLPVGIWNGEGIGSGRVVGWLPIVSEDADEEGKPGFVNLKRIIWHEAFLKLLELVVQHSKSGYSHTCYDKIARWLFPIILVLSADYEEQCMMSLIHGHHSKCPCPNVFWLVAHSDPHQAISFDRLHALHLGMWRHLLEELKKILKVLGHDEESKVEKHTIIHITFSDGNKMQDLSKQAFYSAVNILNQRTSPEGYKLLHIITMYIGLDVHTSSTLAAIDAELLVFDSALKEYIKCALNSPIIGLKLDWDFPKAHLWKHATRDIRMKGAVCNYSTHPNEKLHGPLKEAYEHRSNGKDVADQILLDTAC</sequence>
<comment type="caution">
    <text evidence="1">The sequence shown here is derived from an EMBL/GenBank/DDBJ whole genome shotgun (WGS) entry which is preliminary data.</text>
</comment>
<dbReference type="RefSeq" id="XP_041227202.1">
    <property type="nucleotide sequence ID" value="XM_041376888.1"/>
</dbReference>
<organism evidence="1 2">
    <name type="scientific">Suillus fuscotomentosus</name>
    <dbReference type="NCBI Taxonomy" id="1912939"/>
    <lineage>
        <taxon>Eukaryota</taxon>
        <taxon>Fungi</taxon>
        <taxon>Dikarya</taxon>
        <taxon>Basidiomycota</taxon>
        <taxon>Agaricomycotina</taxon>
        <taxon>Agaricomycetes</taxon>
        <taxon>Agaricomycetidae</taxon>
        <taxon>Boletales</taxon>
        <taxon>Suillineae</taxon>
        <taxon>Suillaceae</taxon>
        <taxon>Suillus</taxon>
    </lineage>
</organism>
<dbReference type="AlphaFoldDB" id="A0AAD4E8N4"/>
<gene>
    <name evidence="1" type="ORF">F5891DRAFT_979439</name>
</gene>
<accession>A0AAD4E8N4</accession>
<dbReference type="Pfam" id="PF18759">
    <property type="entry name" value="Plavaka"/>
    <property type="match status" value="1"/>
</dbReference>
<keyword evidence="2" id="KW-1185">Reference proteome</keyword>
<name>A0AAD4E8N4_9AGAM</name>
<dbReference type="EMBL" id="JABBWK010000021">
    <property type="protein sequence ID" value="KAG1901627.1"/>
    <property type="molecule type" value="Genomic_DNA"/>
</dbReference>
<dbReference type="InterPro" id="IPR041078">
    <property type="entry name" value="Plavaka"/>
</dbReference>